<organism evidence="1 2">
    <name type="scientific">Tritonibacter horizontis</name>
    <dbReference type="NCBI Taxonomy" id="1768241"/>
    <lineage>
        <taxon>Bacteria</taxon>
        <taxon>Pseudomonadati</taxon>
        <taxon>Pseudomonadota</taxon>
        <taxon>Alphaproteobacteria</taxon>
        <taxon>Rhodobacterales</taxon>
        <taxon>Paracoccaceae</taxon>
        <taxon>Tritonibacter</taxon>
    </lineage>
</organism>
<evidence type="ECO:0000313" key="1">
    <source>
        <dbReference type="EMBL" id="KUP94116.1"/>
    </source>
</evidence>
<dbReference type="Pfam" id="PF03567">
    <property type="entry name" value="Sulfotransfer_2"/>
    <property type="match status" value="1"/>
</dbReference>
<dbReference type="Gene3D" id="3.40.50.300">
    <property type="entry name" value="P-loop containing nucleotide triphosphate hydrolases"/>
    <property type="match status" value="1"/>
</dbReference>
<accession>A0A132C0R0</accession>
<protein>
    <submittedName>
        <fullName evidence="1">Sulfotransferase family protein</fullName>
    </submittedName>
</protein>
<proteinExistence type="predicted"/>
<dbReference type="AlphaFoldDB" id="A0A132C0R0"/>
<dbReference type="EMBL" id="LPUY01000028">
    <property type="protein sequence ID" value="KUP94116.1"/>
    <property type="molecule type" value="Genomic_DNA"/>
</dbReference>
<dbReference type="SUPFAM" id="SSF52540">
    <property type="entry name" value="P-loop containing nucleoside triphosphate hydrolases"/>
    <property type="match status" value="1"/>
</dbReference>
<gene>
    <name evidence="1" type="ORF">TRIHO_10100</name>
</gene>
<dbReference type="OrthoDB" id="288532at2"/>
<evidence type="ECO:0000313" key="2">
    <source>
        <dbReference type="Proteomes" id="UP000068382"/>
    </source>
</evidence>
<sequence length="216" mass="24873">MILSRGRSFVFIHIPKTGGTALALALEARAMADDEMLGDTPKARKRRRRLQGIKTQGRLWKHSTLADIEGLATRDELRQMFAFTLVRNPWDRAVSLYHWLQGQSFEHPMVPLARSRAFSEFITDPLVLQSFAANPAPSYMRQSDGFEHCSCYIRLEHFAQDAIPLFDHLGFGLDLPQINASSREQDWRIYYDSRAVDAVRTCCAIEIERFEYSFNE</sequence>
<dbReference type="GO" id="GO:0016020">
    <property type="term" value="C:membrane"/>
    <property type="evidence" value="ECO:0007669"/>
    <property type="project" value="InterPro"/>
</dbReference>
<keyword evidence="2" id="KW-1185">Reference proteome</keyword>
<dbReference type="GO" id="GO:0008146">
    <property type="term" value="F:sulfotransferase activity"/>
    <property type="evidence" value="ECO:0007669"/>
    <property type="project" value="InterPro"/>
</dbReference>
<dbReference type="PATRIC" id="fig|1768241.3.peg.1050"/>
<dbReference type="InterPro" id="IPR005331">
    <property type="entry name" value="Sulfotransferase"/>
</dbReference>
<comment type="caution">
    <text evidence="1">The sequence shown here is derived from an EMBL/GenBank/DDBJ whole genome shotgun (WGS) entry which is preliminary data.</text>
</comment>
<keyword evidence="1" id="KW-0808">Transferase</keyword>
<dbReference type="RefSeq" id="WP_068240954.1">
    <property type="nucleotide sequence ID" value="NZ_LPUY01000028.1"/>
</dbReference>
<reference evidence="1 2" key="1">
    <citation type="submission" date="2015-12" db="EMBL/GenBank/DDBJ databases">
        <title>Genome sequence of the marine Rhodobacteraceae strain O3.65, Candidatus Tritonibacter horizontis.</title>
        <authorList>
            <person name="Poehlein A."/>
            <person name="Giebel H.A."/>
            <person name="Voget S."/>
            <person name="Brinkhoff T."/>
        </authorList>
    </citation>
    <scope>NUCLEOTIDE SEQUENCE [LARGE SCALE GENOMIC DNA]</scope>
    <source>
        <strain evidence="1 2">O3.65</strain>
    </source>
</reference>
<dbReference type="InterPro" id="IPR027417">
    <property type="entry name" value="P-loop_NTPase"/>
</dbReference>
<name>A0A132C0R0_9RHOB</name>
<dbReference type="Proteomes" id="UP000068382">
    <property type="component" value="Unassembled WGS sequence"/>
</dbReference>